<gene>
    <name evidence="1" type="ORF">IAB59_02780</name>
</gene>
<dbReference type="InterPro" id="IPR011664">
    <property type="entry name" value="Abi_system_AbiD/AbiF-like"/>
</dbReference>
<reference evidence="1" key="1">
    <citation type="submission" date="2020-10" db="EMBL/GenBank/DDBJ databases">
        <authorList>
            <person name="Gilroy R."/>
        </authorList>
    </citation>
    <scope>NUCLEOTIDE SEQUENCE</scope>
    <source>
        <strain evidence="1">CHK195-26880</strain>
    </source>
</reference>
<organism evidence="1 2">
    <name type="scientific">Candidatus Onthousia faecipullorum</name>
    <dbReference type="NCBI Taxonomy" id="2840887"/>
    <lineage>
        <taxon>Bacteria</taxon>
        <taxon>Bacillati</taxon>
        <taxon>Bacillota</taxon>
        <taxon>Bacilli</taxon>
        <taxon>Candidatus Onthousia</taxon>
    </lineage>
</organism>
<proteinExistence type="predicted"/>
<accession>A0A9D1KB96</accession>
<comment type="caution">
    <text evidence="1">The sequence shown here is derived from an EMBL/GenBank/DDBJ whole genome shotgun (WGS) entry which is preliminary data.</text>
</comment>
<evidence type="ECO:0000313" key="2">
    <source>
        <dbReference type="Proteomes" id="UP000886833"/>
    </source>
</evidence>
<protein>
    <submittedName>
        <fullName evidence="1">Abi family protein</fullName>
    </submittedName>
</protein>
<sequence length="324" mass="38183">MVRVKTTNALMKYLRDNHHINIGNSKDKRNLRNIGYYHGYKGYRYIKHPQNRINIKNFSEIVSIVNFDSRLKSLLYPQIMQIETISKNIVLQLLVEEYKTDEFNEIYENGMTDYRASSPKDYKSNLKHRLGVQNSIYSSLSRSYSNNNKIVSHFYSKDRHVPIWGIFEIITLGTFADLIRSLELKVRKKIDKEMNLNIAYDTNGRFPEKIMYLIKALRNSIAHNDVIFDVRFKDGNIDSTLCKYLEQEIGCNNIDFSTITDYILIISLLLKKYGITKTEINRFINEFENIIEDFRNEIPITIYSQVIHTDIKTKLSSLRKFIKS</sequence>
<name>A0A9D1KB96_9FIRM</name>
<dbReference type="Pfam" id="PF07751">
    <property type="entry name" value="Abi_2"/>
    <property type="match status" value="1"/>
</dbReference>
<reference evidence="1" key="2">
    <citation type="journal article" date="2021" name="PeerJ">
        <title>Extensive microbial diversity within the chicken gut microbiome revealed by metagenomics and culture.</title>
        <authorList>
            <person name="Gilroy R."/>
            <person name="Ravi A."/>
            <person name="Getino M."/>
            <person name="Pursley I."/>
            <person name="Horton D.L."/>
            <person name="Alikhan N.F."/>
            <person name="Baker D."/>
            <person name="Gharbi K."/>
            <person name="Hall N."/>
            <person name="Watson M."/>
            <person name="Adriaenssens E.M."/>
            <person name="Foster-Nyarko E."/>
            <person name="Jarju S."/>
            <person name="Secka A."/>
            <person name="Antonio M."/>
            <person name="Oren A."/>
            <person name="Chaudhuri R.R."/>
            <person name="La Ragione R."/>
            <person name="Hildebrand F."/>
            <person name="Pallen M.J."/>
        </authorList>
    </citation>
    <scope>NUCLEOTIDE SEQUENCE</scope>
    <source>
        <strain evidence="1">CHK195-26880</strain>
    </source>
</reference>
<evidence type="ECO:0000313" key="1">
    <source>
        <dbReference type="EMBL" id="HIT37390.1"/>
    </source>
</evidence>
<dbReference type="Proteomes" id="UP000886833">
    <property type="component" value="Unassembled WGS sequence"/>
</dbReference>
<dbReference type="EMBL" id="DVKQ01000031">
    <property type="protein sequence ID" value="HIT37390.1"/>
    <property type="molecule type" value="Genomic_DNA"/>
</dbReference>
<dbReference type="AlphaFoldDB" id="A0A9D1KB96"/>